<organism evidence="2 3">
    <name type="scientific">Streptomyces siamensis</name>
    <dbReference type="NCBI Taxonomy" id="1274986"/>
    <lineage>
        <taxon>Bacteria</taxon>
        <taxon>Bacillati</taxon>
        <taxon>Actinomycetota</taxon>
        <taxon>Actinomycetes</taxon>
        <taxon>Kitasatosporales</taxon>
        <taxon>Streptomycetaceae</taxon>
        <taxon>Streptomyces</taxon>
    </lineage>
</organism>
<reference evidence="3" key="1">
    <citation type="journal article" date="2019" name="Int. J. Syst. Evol. Microbiol.">
        <title>The Global Catalogue of Microorganisms (GCM) 10K type strain sequencing project: providing services to taxonomists for standard genome sequencing and annotation.</title>
        <authorList>
            <consortium name="The Broad Institute Genomics Platform"/>
            <consortium name="The Broad Institute Genome Sequencing Center for Infectious Disease"/>
            <person name="Wu L."/>
            <person name="Ma J."/>
        </authorList>
    </citation>
    <scope>NUCLEOTIDE SEQUENCE [LARGE SCALE GENOMIC DNA]</scope>
    <source>
        <strain evidence="3">JCM 18409</strain>
    </source>
</reference>
<evidence type="ECO:0000256" key="1">
    <source>
        <dbReference type="SAM" id="MobiDB-lite"/>
    </source>
</evidence>
<dbReference type="EMBL" id="BAABKB010000033">
    <property type="protein sequence ID" value="GAA5030544.1"/>
    <property type="molecule type" value="Genomic_DNA"/>
</dbReference>
<sequence>MQRSRGTVPVGRQTGEGNLDAGSEIDDPIAAAWDFQARAAEAWDERSRTSTSTWVPPIRRALVDRARNSTLGRFYPVTSHTALTFSTGPRHWLGEGEVLPVAIELVPEGLYVVRTRSVGTVLETADADEAVTEAERLAERLTLPAGDSFRPWLHS</sequence>
<feature type="region of interest" description="Disordered" evidence="1">
    <location>
        <begin position="1"/>
        <end position="24"/>
    </location>
</feature>
<dbReference type="Pfam" id="PF19692">
    <property type="entry name" value="DUF6193"/>
    <property type="match status" value="1"/>
</dbReference>
<dbReference type="InterPro" id="IPR045682">
    <property type="entry name" value="DUF6193"/>
</dbReference>
<name>A0ABP9JHL1_9ACTN</name>
<protein>
    <submittedName>
        <fullName evidence="2">Uncharacterized protein</fullName>
    </submittedName>
</protein>
<evidence type="ECO:0000313" key="2">
    <source>
        <dbReference type="EMBL" id="GAA5030544.1"/>
    </source>
</evidence>
<comment type="caution">
    <text evidence="2">The sequence shown here is derived from an EMBL/GenBank/DDBJ whole genome shotgun (WGS) entry which is preliminary data.</text>
</comment>
<evidence type="ECO:0000313" key="3">
    <source>
        <dbReference type="Proteomes" id="UP001501759"/>
    </source>
</evidence>
<accession>A0ABP9JHL1</accession>
<dbReference type="Proteomes" id="UP001501759">
    <property type="component" value="Unassembled WGS sequence"/>
</dbReference>
<proteinExistence type="predicted"/>
<gene>
    <name evidence="2" type="ORF">GCM10023335_71000</name>
</gene>
<keyword evidence="3" id="KW-1185">Reference proteome</keyword>